<sequence length="70" mass="8180">MLNVGFIREVRYTTWLANVVLVKKNSGKWRMCVDYTDLNKACPKDSYPLPSIRNMFSPFTITLNRHNLNS</sequence>
<name>A0A151RXI6_CAJCA</name>
<evidence type="ECO:0000313" key="2">
    <source>
        <dbReference type="Proteomes" id="UP000075243"/>
    </source>
</evidence>
<dbReference type="OMA" id="VWLANPV"/>
<dbReference type="Proteomes" id="UP000075243">
    <property type="component" value="Unassembled WGS sequence"/>
</dbReference>
<dbReference type="EMBL" id="KQ483532">
    <property type="protein sequence ID" value="KYP47276.1"/>
    <property type="molecule type" value="Genomic_DNA"/>
</dbReference>
<evidence type="ECO:0008006" key="3">
    <source>
        <dbReference type="Google" id="ProtNLM"/>
    </source>
</evidence>
<dbReference type="PANTHER" id="PTHR24559:SF444">
    <property type="entry name" value="REVERSE TRANSCRIPTASE DOMAIN-CONTAINING PROTEIN"/>
    <property type="match status" value="1"/>
</dbReference>
<accession>A0A151RXI6</accession>
<proteinExistence type="predicted"/>
<gene>
    <name evidence="1" type="ORF">KK1_031068</name>
</gene>
<dbReference type="Gramene" id="C.cajan_29490.t">
    <property type="protein sequence ID" value="C.cajan_29490.t.cds1"/>
    <property type="gene ID" value="C.cajan_29490"/>
</dbReference>
<reference evidence="1" key="1">
    <citation type="journal article" date="2012" name="Nat. Biotechnol.">
        <title>Draft genome sequence of pigeonpea (Cajanus cajan), an orphan legume crop of resource-poor farmers.</title>
        <authorList>
            <person name="Varshney R.K."/>
            <person name="Chen W."/>
            <person name="Li Y."/>
            <person name="Bharti A.K."/>
            <person name="Saxena R.K."/>
            <person name="Schlueter J.A."/>
            <person name="Donoghue M.T."/>
            <person name="Azam S."/>
            <person name="Fan G."/>
            <person name="Whaley A.M."/>
            <person name="Farmer A.D."/>
            <person name="Sheridan J."/>
            <person name="Iwata A."/>
            <person name="Tuteja R."/>
            <person name="Penmetsa R.V."/>
            <person name="Wu W."/>
            <person name="Upadhyaya H.D."/>
            <person name="Yang S.P."/>
            <person name="Shah T."/>
            <person name="Saxena K.B."/>
            <person name="Michael T."/>
            <person name="McCombie W.R."/>
            <person name="Yang B."/>
            <person name="Zhang G."/>
            <person name="Yang H."/>
            <person name="Wang J."/>
            <person name="Spillane C."/>
            <person name="Cook D.R."/>
            <person name="May G.D."/>
            <person name="Xu X."/>
            <person name="Jackson S.A."/>
        </authorList>
    </citation>
    <scope>NUCLEOTIDE SEQUENCE [LARGE SCALE GENOMIC DNA]</scope>
</reference>
<keyword evidence="2" id="KW-1185">Reference proteome</keyword>
<evidence type="ECO:0000313" key="1">
    <source>
        <dbReference type="EMBL" id="KYP47276.1"/>
    </source>
</evidence>
<dbReference type="PANTHER" id="PTHR24559">
    <property type="entry name" value="TRANSPOSON TY3-I GAG-POL POLYPROTEIN"/>
    <property type="match status" value="1"/>
</dbReference>
<dbReference type="InterPro" id="IPR043502">
    <property type="entry name" value="DNA/RNA_pol_sf"/>
</dbReference>
<organism evidence="1 2">
    <name type="scientific">Cajanus cajan</name>
    <name type="common">Pigeon pea</name>
    <name type="synonym">Cajanus indicus</name>
    <dbReference type="NCBI Taxonomy" id="3821"/>
    <lineage>
        <taxon>Eukaryota</taxon>
        <taxon>Viridiplantae</taxon>
        <taxon>Streptophyta</taxon>
        <taxon>Embryophyta</taxon>
        <taxon>Tracheophyta</taxon>
        <taxon>Spermatophyta</taxon>
        <taxon>Magnoliopsida</taxon>
        <taxon>eudicotyledons</taxon>
        <taxon>Gunneridae</taxon>
        <taxon>Pentapetalae</taxon>
        <taxon>rosids</taxon>
        <taxon>fabids</taxon>
        <taxon>Fabales</taxon>
        <taxon>Fabaceae</taxon>
        <taxon>Papilionoideae</taxon>
        <taxon>50 kb inversion clade</taxon>
        <taxon>NPAAA clade</taxon>
        <taxon>indigoferoid/millettioid clade</taxon>
        <taxon>Phaseoleae</taxon>
        <taxon>Cajanus</taxon>
    </lineage>
</organism>
<dbReference type="InterPro" id="IPR053134">
    <property type="entry name" value="RNA-dir_DNA_polymerase"/>
</dbReference>
<protein>
    <recommendedName>
        <fullName evidence="3">Transposon Ty3-I Gag-Pol polyprotein</fullName>
    </recommendedName>
</protein>
<dbReference type="Gene3D" id="3.10.10.10">
    <property type="entry name" value="HIV Type 1 Reverse Transcriptase, subunit A, domain 1"/>
    <property type="match status" value="1"/>
</dbReference>
<dbReference type="AlphaFoldDB" id="A0A151RXI6"/>
<dbReference type="SUPFAM" id="SSF56672">
    <property type="entry name" value="DNA/RNA polymerases"/>
    <property type="match status" value="1"/>
</dbReference>